<dbReference type="Gene3D" id="3.40.50.2300">
    <property type="match status" value="1"/>
</dbReference>
<evidence type="ECO:0000313" key="6">
    <source>
        <dbReference type="Proteomes" id="UP000697330"/>
    </source>
</evidence>
<comment type="caution">
    <text evidence="5">The sequence shown here is derived from an EMBL/GenBank/DDBJ whole genome shotgun (WGS) entry which is preliminary data.</text>
</comment>
<keyword evidence="3" id="KW-0804">Transcription</keyword>
<dbReference type="PANTHER" id="PTHR30146:SF109">
    <property type="entry name" value="HTH-TYPE TRANSCRIPTIONAL REGULATOR GALS"/>
    <property type="match status" value="1"/>
</dbReference>
<proteinExistence type="predicted"/>
<gene>
    <name evidence="5" type="ORF">K8U72_08680</name>
</gene>
<dbReference type="Gene3D" id="1.10.260.40">
    <property type="entry name" value="lambda repressor-like DNA-binding domains"/>
    <property type="match status" value="1"/>
</dbReference>
<name>A0A921GGD3_9ACTN</name>
<dbReference type="SUPFAM" id="SSF47413">
    <property type="entry name" value="lambda repressor-like DNA-binding domains"/>
    <property type="match status" value="1"/>
</dbReference>
<dbReference type="InterPro" id="IPR028082">
    <property type="entry name" value="Peripla_BP_I"/>
</dbReference>
<dbReference type="InterPro" id="IPR001761">
    <property type="entry name" value="Peripla_BP/Lac1_sug-bd_dom"/>
</dbReference>
<dbReference type="AlphaFoldDB" id="A0A921GGD3"/>
<keyword evidence="2" id="KW-0238">DNA-binding</keyword>
<keyword evidence="1" id="KW-0805">Transcription regulation</keyword>
<evidence type="ECO:0000259" key="4">
    <source>
        <dbReference type="PROSITE" id="PS50932"/>
    </source>
</evidence>
<dbReference type="PROSITE" id="PS50932">
    <property type="entry name" value="HTH_LACI_2"/>
    <property type="match status" value="1"/>
</dbReference>
<dbReference type="EMBL" id="DYWQ01000133">
    <property type="protein sequence ID" value="HJF45837.1"/>
    <property type="molecule type" value="Genomic_DNA"/>
</dbReference>
<dbReference type="Pfam" id="PF00532">
    <property type="entry name" value="Peripla_BP_1"/>
    <property type="match status" value="1"/>
</dbReference>
<evidence type="ECO:0000313" key="5">
    <source>
        <dbReference type="EMBL" id="HJF45837.1"/>
    </source>
</evidence>
<organism evidence="5 6">
    <name type="scientific">Thermophilibacter provencensis</name>
    <dbReference type="NCBI Taxonomy" id="1852386"/>
    <lineage>
        <taxon>Bacteria</taxon>
        <taxon>Bacillati</taxon>
        <taxon>Actinomycetota</taxon>
        <taxon>Coriobacteriia</taxon>
        <taxon>Coriobacteriales</taxon>
        <taxon>Atopobiaceae</taxon>
        <taxon>Thermophilibacter</taxon>
    </lineage>
</organism>
<protein>
    <submittedName>
        <fullName evidence="5">LacI family transcriptional regulator</fullName>
    </submittedName>
</protein>
<dbReference type="PANTHER" id="PTHR30146">
    <property type="entry name" value="LACI-RELATED TRANSCRIPTIONAL REPRESSOR"/>
    <property type="match status" value="1"/>
</dbReference>
<dbReference type="CDD" id="cd06267">
    <property type="entry name" value="PBP1_LacI_sugar_binding-like"/>
    <property type="match status" value="1"/>
</dbReference>
<sequence length="233" mass="25079">MVKRVTGKDVAARAGVTAATVSYVLSGTAKRSVSKETRERVLLAARELGYVPDKTAKSLRRRETKTIGVAIDKNLATPRYALALQGMSQTASSMGYRLLLCHTGSGENGMADYLNVFLERQVDGVIYVGADNIGPNQDDIETVERDGIPFVALDCQLNNPSLGSVDFDYRAGAREATSLLISKRSGRVAYIRPAFESRQESLREQGVIDACRDAGIEPPLTIVAPIGAEALTS</sequence>
<dbReference type="Pfam" id="PF00356">
    <property type="entry name" value="LacI"/>
    <property type="match status" value="1"/>
</dbReference>
<dbReference type="SUPFAM" id="SSF53822">
    <property type="entry name" value="Periplasmic binding protein-like I"/>
    <property type="match status" value="1"/>
</dbReference>
<dbReference type="InterPro" id="IPR000843">
    <property type="entry name" value="HTH_LacI"/>
</dbReference>
<evidence type="ECO:0000256" key="1">
    <source>
        <dbReference type="ARBA" id="ARBA00023015"/>
    </source>
</evidence>
<dbReference type="SMART" id="SM00354">
    <property type="entry name" value="HTH_LACI"/>
    <property type="match status" value="1"/>
</dbReference>
<dbReference type="GO" id="GO:0003700">
    <property type="term" value="F:DNA-binding transcription factor activity"/>
    <property type="evidence" value="ECO:0007669"/>
    <property type="project" value="TreeGrafter"/>
</dbReference>
<dbReference type="Proteomes" id="UP000697330">
    <property type="component" value="Unassembled WGS sequence"/>
</dbReference>
<feature type="non-terminal residue" evidence="5">
    <location>
        <position position="233"/>
    </location>
</feature>
<feature type="domain" description="HTH lacI-type" evidence="4">
    <location>
        <begin position="5"/>
        <end position="61"/>
    </location>
</feature>
<evidence type="ECO:0000256" key="3">
    <source>
        <dbReference type="ARBA" id="ARBA00023163"/>
    </source>
</evidence>
<dbReference type="RefSeq" id="WP_274959515.1">
    <property type="nucleotide sequence ID" value="NZ_DYWQ01000133.1"/>
</dbReference>
<reference evidence="5" key="2">
    <citation type="submission" date="2021-09" db="EMBL/GenBank/DDBJ databases">
        <authorList>
            <person name="Gilroy R."/>
        </authorList>
    </citation>
    <scope>NUCLEOTIDE SEQUENCE</scope>
    <source>
        <strain evidence="5">CHK124-7917</strain>
    </source>
</reference>
<dbReference type="CDD" id="cd01392">
    <property type="entry name" value="HTH_LacI"/>
    <property type="match status" value="1"/>
</dbReference>
<accession>A0A921GGD3</accession>
<evidence type="ECO:0000256" key="2">
    <source>
        <dbReference type="ARBA" id="ARBA00023125"/>
    </source>
</evidence>
<dbReference type="InterPro" id="IPR010982">
    <property type="entry name" value="Lambda_DNA-bd_dom_sf"/>
</dbReference>
<dbReference type="GO" id="GO:0000976">
    <property type="term" value="F:transcription cis-regulatory region binding"/>
    <property type="evidence" value="ECO:0007669"/>
    <property type="project" value="TreeGrafter"/>
</dbReference>
<reference evidence="5" key="1">
    <citation type="journal article" date="2021" name="PeerJ">
        <title>Extensive microbial diversity within the chicken gut microbiome revealed by metagenomics and culture.</title>
        <authorList>
            <person name="Gilroy R."/>
            <person name="Ravi A."/>
            <person name="Getino M."/>
            <person name="Pursley I."/>
            <person name="Horton D.L."/>
            <person name="Alikhan N.F."/>
            <person name="Baker D."/>
            <person name="Gharbi K."/>
            <person name="Hall N."/>
            <person name="Watson M."/>
            <person name="Adriaenssens E.M."/>
            <person name="Foster-Nyarko E."/>
            <person name="Jarju S."/>
            <person name="Secka A."/>
            <person name="Antonio M."/>
            <person name="Oren A."/>
            <person name="Chaudhuri R.R."/>
            <person name="La Ragione R."/>
            <person name="Hildebrand F."/>
            <person name="Pallen M.J."/>
        </authorList>
    </citation>
    <scope>NUCLEOTIDE SEQUENCE</scope>
    <source>
        <strain evidence="5">CHK124-7917</strain>
    </source>
</reference>